<evidence type="ECO:0000313" key="4">
    <source>
        <dbReference type="EMBL" id="CAF3564076.1"/>
    </source>
</evidence>
<evidence type="ECO:0000256" key="1">
    <source>
        <dbReference type="SAM" id="MobiDB-lite"/>
    </source>
</evidence>
<dbReference type="EMBL" id="CAJOBC010000274">
    <property type="protein sequence ID" value="CAF3564076.1"/>
    <property type="molecule type" value="Genomic_DNA"/>
</dbReference>
<dbReference type="PANTHER" id="PTHR47611:SF1">
    <property type="entry name" value="CCHC-TYPE DOMAIN-CONTAINING PROTEIN"/>
    <property type="match status" value="1"/>
</dbReference>
<dbReference type="Proteomes" id="UP000681722">
    <property type="component" value="Unassembled WGS sequence"/>
</dbReference>
<protein>
    <recommendedName>
        <fullName evidence="2">HAT C-terminal dimerisation domain-containing protein</fullName>
    </recommendedName>
</protein>
<dbReference type="OrthoDB" id="5103at2759"/>
<sequence length="134" mass="15526">MTPQRILPGSRVSTREDEKDESVSDDEDKLCETENNSYRRLDELDLYLALKVDKDRLPINPLEFWHENQRTYPILSKVARKIHSIPAATAAVERQFSSAGFVVTERRSSINPEQVDNVLLIRSVKRMNSLLERK</sequence>
<feature type="compositionally biased region" description="Acidic residues" evidence="1">
    <location>
        <begin position="18"/>
        <end position="29"/>
    </location>
</feature>
<dbReference type="SUPFAM" id="SSF53098">
    <property type="entry name" value="Ribonuclease H-like"/>
    <property type="match status" value="1"/>
</dbReference>
<dbReference type="PANTHER" id="PTHR47611">
    <property type="entry name" value="HAT DIMERISATION DOMAIN, C-TERMINAL"/>
    <property type="match status" value="1"/>
</dbReference>
<organism evidence="3 5">
    <name type="scientific">Didymodactylos carnosus</name>
    <dbReference type="NCBI Taxonomy" id="1234261"/>
    <lineage>
        <taxon>Eukaryota</taxon>
        <taxon>Metazoa</taxon>
        <taxon>Spiralia</taxon>
        <taxon>Gnathifera</taxon>
        <taxon>Rotifera</taxon>
        <taxon>Eurotatoria</taxon>
        <taxon>Bdelloidea</taxon>
        <taxon>Philodinida</taxon>
        <taxon>Philodinidae</taxon>
        <taxon>Didymodactylos</taxon>
    </lineage>
</organism>
<name>A0A813RD73_9BILA</name>
<evidence type="ECO:0000259" key="2">
    <source>
        <dbReference type="Pfam" id="PF05699"/>
    </source>
</evidence>
<feature type="domain" description="HAT C-terminal dimerisation" evidence="2">
    <location>
        <begin position="43"/>
        <end position="122"/>
    </location>
</feature>
<comment type="caution">
    <text evidence="3">The sequence shown here is derived from an EMBL/GenBank/DDBJ whole genome shotgun (WGS) entry which is preliminary data.</text>
</comment>
<dbReference type="AlphaFoldDB" id="A0A813RD73"/>
<dbReference type="EMBL" id="CAJNOQ010000274">
    <property type="protein sequence ID" value="CAF0780871.1"/>
    <property type="molecule type" value="Genomic_DNA"/>
</dbReference>
<evidence type="ECO:0000313" key="3">
    <source>
        <dbReference type="EMBL" id="CAF0780871.1"/>
    </source>
</evidence>
<proteinExistence type="predicted"/>
<dbReference type="GO" id="GO:0046983">
    <property type="term" value="F:protein dimerization activity"/>
    <property type="evidence" value="ECO:0007669"/>
    <property type="project" value="InterPro"/>
</dbReference>
<dbReference type="Proteomes" id="UP000663829">
    <property type="component" value="Unassembled WGS sequence"/>
</dbReference>
<accession>A0A813RD73</accession>
<dbReference type="InterPro" id="IPR012337">
    <property type="entry name" value="RNaseH-like_sf"/>
</dbReference>
<dbReference type="InterPro" id="IPR008906">
    <property type="entry name" value="HATC_C_dom"/>
</dbReference>
<reference evidence="3" key="1">
    <citation type="submission" date="2021-02" db="EMBL/GenBank/DDBJ databases">
        <authorList>
            <person name="Nowell W R."/>
        </authorList>
    </citation>
    <scope>NUCLEOTIDE SEQUENCE</scope>
</reference>
<feature type="region of interest" description="Disordered" evidence="1">
    <location>
        <begin position="1"/>
        <end position="31"/>
    </location>
</feature>
<evidence type="ECO:0000313" key="5">
    <source>
        <dbReference type="Proteomes" id="UP000663829"/>
    </source>
</evidence>
<dbReference type="Pfam" id="PF05699">
    <property type="entry name" value="Dimer_Tnp_hAT"/>
    <property type="match status" value="1"/>
</dbReference>
<gene>
    <name evidence="3" type="ORF">GPM918_LOCUS2458</name>
    <name evidence="4" type="ORF">SRO942_LOCUS2458</name>
</gene>
<keyword evidence="5" id="KW-1185">Reference proteome</keyword>